<dbReference type="PANTHER" id="PTHR12169">
    <property type="entry name" value="ATPASE N2B"/>
    <property type="match status" value="1"/>
</dbReference>
<keyword evidence="1" id="KW-0547">Nucleotide-binding</keyword>
<sequence>MSAAPNLVLPSAGYAAGVATGHWQDDSAQRAVLLAFDRLHAELSLQFATPPGLLQRLGQHWRVGSAPAPLRGLYLWGRVGRGKTFLMDLFYEGLPAGKAERWHFHRFMGMVHDELTRLQGMPDPLLHIGARIGLRIRVLCLDEFQVSDIGDAMILAELLRGLFAAGVTLVTTSNAPPAALYREGLQRARFVPAIELLQQHCVVVELASAQDWRLRALKQAPAWLTPLNARSEQHLEQVFQRLAHGAQAECGGWIEVQGRKIECKRRAAQVIWFDFEALCGEQRAVADYIEIGRAHDAVLVSAVPQFNVDHEDPALRFVQLVDEFYDRQVKLVCSAAVPIIELYEGERLRAEFARTESRLIEMQSEDYLAREHNP</sequence>
<dbReference type="AlphaFoldDB" id="A0A4S3KQ24"/>
<dbReference type="PANTHER" id="PTHR12169:SF6">
    <property type="entry name" value="AFG1-LIKE ATPASE"/>
    <property type="match status" value="1"/>
</dbReference>
<proteinExistence type="predicted"/>
<keyword evidence="3" id="KW-0131">Cell cycle</keyword>
<name>A0A4S3KQ24_9GAMM</name>
<organism evidence="3 4">
    <name type="scientific">Metallibacterium scheffleri</name>
    <dbReference type="NCBI Taxonomy" id="993689"/>
    <lineage>
        <taxon>Bacteria</taxon>
        <taxon>Pseudomonadati</taxon>
        <taxon>Pseudomonadota</taxon>
        <taxon>Gammaproteobacteria</taxon>
        <taxon>Lysobacterales</taxon>
        <taxon>Rhodanobacteraceae</taxon>
        <taxon>Metallibacterium</taxon>
    </lineage>
</organism>
<evidence type="ECO:0000256" key="2">
    <source>
        <dbReference type="ARBA" id="ARBA00022840"/>
    </source>
</evidence>
<dbReference type="Gene3D" id="3.40.50.300">
    <property type="entry name" value="P-loop containing nucleotide triphosphate hydrolases"/>
    <property type="match status" value="1"/>
</dbReference>
<evidence type="ECO:0000313" key="4">
    <source>
        <dbReference type="Proteomes" id="UP000307749"/>
    </source>
</evidence>
<gene>
    <name evidence="3" type="ORF">B1806_04975</name>
</gene>
<dbReference type="InterPro" id="IPR027417">
    <property type="entry name" value="P-loop_NTPase"/>
</dbReference>
<keyword evidence="2" id="KW-0067">ATP-binding</keyword>
<accession>A0A4S3KQ24</accession>
<dbReference type="SUPFAM" id="SSF52540">
    <property type="entry name" value="P-loop containing nucleoside triphosphate hydrolases"/>
    <property type="match status" value="1"/>
</dbReference>
<dbReference type="InterPro" id="IPR005654">
    <property type="entry name" value="ATPase_AFG1-like"/>
</dbReference>
<dbReference type="GO" id="GO:0005737">
    <property type="term" value="C:cytoplasm"/>
    <property type="evidence" value="ECO:0007669"/>
    <property type="project" value="TreeGrafter"/>
</dbReference>
<dbReference type="GO" id="GO:0032153">
    <property type="term" value="C:cell division site"/>
    <property type="evidence" value="ECO:0007669"/>
    <property type="project" value="TreeGrafter"/>
</dbReference>
<keyword evidence="3" id="KW-0132">Cell division</keyword>
<dbReference type="GO" id="GO:0051301">
    <property type="term" value="P:cell division"/>
    <property type="evidence" value="ECO:0007669"/>
    <property type="project" value="UniProtKB-KW"/>
</dbReference>
<dbReference type="STRING" id="993689.GCA_002077135_01171"/>
<dbReference type="EMBL" id="MWQO01000016">
    <property type="protein sequence ID" value="THD11079.1"/>
    <property type="molecule type" value="Genomic_DNA"/>
</dbReference>
<dbReference type="Proteomes" id="UP000307749">
    <property type="component" value="Unassembled WGS sequence"/>
</dbReference>
<dbReference type="NCBIfam" id="NF040713">
    <property type="entry name" value="ZapE"/>
    <property type="match status" value="1"/>
</dbReference>
<evidence type="ECO:0000313" key="3">
    <source>
        <dbReference type="EMBL" id="THD11079.1"/>
    </source>
</evidence>
<dbReference type="Pfam" id="PF03969">
    <property type="entry name" value="AFG1_ATPase"/>
    <property type="match status" value="1"/>
</dbReference>
<dbReference type="GO" id="GO:0016887">
    <property type="term" value="F:ATP hydrolysis activity"/>
    <property type="evidence" value="ECO:0007669"/>
    <property type="project" value="InterPro"/>
</dbReference>
<protein>
    <submittedName>
        <fullName evidence="3">Cell division protein ZapE</fullName>
    </submittedName>
</protein>
<dbReference type="RefSeq" id="WP_081126485.1">
    <property type="nucleotide sequence ID" value="NZ_LDOS01000001.1"/>
</dbReference>
<evidence type="ECO:0000256" key="1">
    <source>
        <dbReference type="ARBA" id="ARBA00022741"/>
    </source>
</evidence>
<reference evidence="3 4" key="1">
    <citation type="submission" date="2017-02" db="EMBL/GenBank/DDBJ databases">
        <title>Whole genome sequencing of Metallibacterium scheffleri DSM 24874 (T).</title>
        <authorList>
            <person name="Kumar S."/>
            <person name="Patil P."/>
            <person name="Patil P.B."/>
        </authorList>
    </citation>
    <scope>NUCLEOTIDE SEQUENCE [LARGE SCALE GENOMIC DNA]</scope>
    <source>
        <strain evidence="3 4">DSM 24874</strain>
    </source>
</reference>
<keyword evidence="4" id="KW-1185">Reference proteome</keyword>
<comment type="caution">
    <text evidence="3">The sequence shown here is derived from an EMBL/GenBank/DDBJ whole genome shotgun (WGS) entry which is preliminary data.</text>
</comment>
<dbReference type="OrthoDB" id="9774491at2"/>
<dbReference type="GO" id="GO:0005524">
    <property type="term" value="F:ATP binding"/>
    <property type="evidence" value="ECO:0007669"/>
    <property type="project" value="UniProtKB-KW"/>
</dbReference>